<evidence type="ECO:0000313" key="1">
    <source>
        <dbReference type="EMBL" id="MDH6284725.1"/>
    </source>
</evidence>
<dbReference type="Proteomes" id="UP001160334">
    <property type="component" value="Unassembled WGS sequence"/>
</dbReference>
<organism evidence="1 2">
    <name type="scientific">Prescottella agglutinans</name>
    <dbReference type="NCBI Taxonomy" id="1644129"/>
    <lineage>
        <taxon>Bacteria</taxon>
        <taxon>Bacillati</taxon>
        <taxon>Actinomycetota</taxon>
        <taxon>Actinomycetes</taxon>
        <taxon>Mycobacteriales</taxon>
        <taxon>Nocardiaceae</taxon>
        <taxon>Prescottella</taxon>
    </lineage>
</organism>
<name>A0ABT6MKI0_9NOCA</name>
<comment type="caution">
    <text evidence="1">The sequence shown here is derived from an EMBL/GenBank/DDBJ whole genome shotgun (WGS) entry which is preliminary data.</text>
</comment>
<keyword evidence="2" id="KW-1185">Reference proteome</keyword>
<dbReference type="RefSeq" id="WP_280763921.1">
    <property type="nucleotide sequence ID" value="NZ_JARXVC010000026.1"/>
</dbReference>
<accession>A0ABT6MKI0</accession>
<sequence length="146" mass="15565">MSRIVVAVLIVAAVFGVGFAIARGMSDLPSKNVSRSLEDRSVAFDGRTVTCTSLFAEGCNQDLQLAFDRWGGQLDVFASRDLGPWGRGLSRPAAVKLGLEACGTASTPGKTFLEFVETARIDHPEASSPQLFPFWDEAGRALCPSA</sequence>
<evidence type="ECO:0000313" key="2">
    <source>
        <dbReference type="Proteomes" id="UP001160334"/>
    </source>
</evidence>
<protein>
    <submittedName>
        <fullName evidence="1">Uncharacterized protein</fullName>
    </submittedName>
</protein>
<proteinExistence type="predicted"/>
<dbReference type="EMBL" id="JARXVC010000026">
    <property type="protein sequence ID" value="MDH6284725.1"/>
    <property type="molecule type" value="Genomic_DNA"/>
</dbReference>
<gene>
    <name evidence="1" type="ORF">M2280_005986</name>
</gene>
<reference evidence="1 2" key="1">
    <citation type="submission" date="2023-04" db="EMBL/GenBank/DDBJ databases">
        <title>Forest soil microbial communities from Buena Vista Peninsula, Colon Province, Panama.</title>
        <authorList>
            <person name="Bouskill N."/>
        </authorList>
    </citation>
    <scope>NUCLEOTIDE SEQUENCE [LARGE SCALE GENOMIC DNA]</scope>
    <source>
        <strain evidence="1 2">CFH S0262</strain>
    </source>
</reference>